<dbReference type="EMBL" id="AJ586569">
    <property type="protein sequence ID" value="CAE52379.1"/>
    <property type="molecule type" value="Genomic_DNA"/>
</dbReference>
<protein>
    <submittedName>
        <fullName evidence="1">Uncharacterized protein</fullName>
    </submittedName>
</protein>
<proteinExistence type="predicted"/>
<name>Q70C85_STRTR</name>
<reference evidence="1" key="1">
    <citation type="journal article" date="2004" name="Microbiology">
        <title>Evolution of genomic islands by deletion and tandem accretion by site-specific recombination: ICESt1-related elements from Streptococcus thermophilus.</title>
        <authorList>
            <person name="Pavlovic G."/>
            <person name="Burrus V."/>
            <person name="Gintz B."/>
            <person name="Decaris B."/>
            <person name="Guedon G."/>
        </authorList>
    </citation>
    <scope>NUCLEOTIDE SEQUENCE</scope>
    <source>
        <strain evidence="1">CNRZ302</strain>
    </source>
</reference>
<dbReference type="RefSeq" id="WP_014608773.1">
    <property type="nucleotide sequence ID" value="NZ_CAKMBF010000032.1"/>
</dbReference>
<dbReference type="PATRIC" id="fig|1308.47.peg.1925"/>
<dbReference type="AlphaFoldDB" id="Q70C85"/>
<accession>Q70C85</accession>
<sequence length="111" mass="13546">MGQPYEYNTRQYEYYYDNDDNDYLLDEDIDYAKKSTPFRNAEDNDASTILEKLEKVKREAIIGKLSHTEFMDTQRKLFNEFNSKWDEFLLDTEYAEEFYNNLNLYIKNKEN</sequence>
<evidence type="ECO:0000313" key="1">
    <source>
        <dbReference type="EMBL" id="CAE52379.1"/>
    </source>
</evidence>
<organism evidence="1">
    <name type="scientific">Streptococcus thermophilus</name>
    <dbReference type="NCBI Taxonomy" id="1308"/>
    <lineage>
        <taxon>Bacteria</taxon>
        <taxon>Bacillati</taxon>
        <taxon>Bacillota</taxon>
        <taxon>Bacilli</taxon>
        <taxon>Lactobacillales</taxon>
        <taxon>Streptococcaceae</taxon>
        <taxon>Streptococcus</taxon>
    </lineage>
</organism>